<reference evidence="3" key="1">
    <citation type="submission" date="2006-01" db="EMBL/GenBank/DDBJ databases">
        <title>Genome of the cyst-dividing bacterium Ramlibacter tataouinensis.</title>
        <authorList>
            <person name="Barakat M."/>
            <person name="Ortet P."/>
            <person name="De Luca G."/>
            <person name="Jourlin-Castelli C."/>
            <person name="Ansaldi M."/>
            <person name="Py B."/>
            <person name="Fichant G."/>
            <person name="Coutinho P."/>
            <person name="Voulhoux R."/>
            <person name="Bastien O."/>
            <person name="Roy S."/>
            <person name="Marechal E."/>
            <person name="Henrissat B."/>
            <person name="Quentin Y."/>
            <person name="Noirot P."/>
            <person name="Filloux A."/>
            <person name="Mejean V."/>
            <person name="DuBow M."/>
            <person name="Barras F."/>
            <person name="Heulin T."/>
        </authorList>
    </citation>
    <scope>NUCLEOTIDE SEQUENCE [LARGE SCALE GENOMIC DNA]</scope>
    <source>
        <strain evidence="3">ATCC BAA-407 / DSM 14655 / LMG 21543 / TTB310</strain>
    </source>
</reference>
<keyword evidence="1" id="KW-0812">Transmembrane</keyword>
<protein>
    <recommendedName>
        <fullName evidence="4">DUF4129 domain-containing protein</fullName>
    </recommendedName>
</protein>
<dbReference type="OrthoDB" id="183980at2"/>
<dbReference type="Proteomes" id="UP000008385">
    <property type="component" value="Chromosome"/>
</dbReference>
<sequence>MRVDAIALQLRPRTMAEAADLGVLLVQRHVRSLARTWAPVYAAVALLALATIELGAWVPGLVIFWCKPWLDRTILFVLSRAVFGDATSAADLWRQRRSIWRGDLLRTLTLRRLSPWRSYTQPVAQLEGQSGAARRRRRAQLLRGRRGAAAGVHAVYAHVELVLVTGVLALAVWLAPEGSHRSVLAWLGRGGTLSNGLVISATYAAIVLVLEPFYVASGFAMYLNRRVELEAWDVEQEFRRALA</sequence>
<feature type="transmembrane region" description="Helical" evidence="1">
    <location>
        <begin position="40"/>
        <end position="66"/>
    </location>
</feature>
<feature type="transmembrane region" description="Helical" evidence="1">
    <location>
        <begin position="195"/>
        <end position="216"/>
    </location>
</feature>
<dbReference type="HOGENOM" id="CLU_040278_0_0_4"/>
<dbReference type="EMBL" id="CP000245">
    <property type="protein sequence ID" value="AEG94326.1"/>
    <property type="molecule type" value="Genomic_DNA"/>
</dbReference>
<dbReference type="PATRIC" id="fig|365046.3.peg.3285"/>
<evidence type="ECO:0008006" key="4">
    <source>
        <dbReference type="Google" id="ProtNLM"/>
    </source>
</evidence>
<gene>
    <name evidence="2" type="ordered locus">Rta_32150</name>
</gene>
<evidence type="ECO:0000313" key="2">
    <source>
        <dbReference type="EMBL" id="AEG94326.1"/>
    </source>
</evidence>
<evidence type="ECO:0000256" key="1">
    <source>
        <dbReference type="SAM" id="Phobius"/>
    </source>
</evidence>
<dbReference type="eggNOG" id="ENOG502Z8D2">
    <property type="taxonomic scope" value="Bacteria"/>
</dbReference>
<reference evidence="2 3" key="2">
    <citation type="journal article" date="2011" name="PLoS ONE">
        <title>The Cyst-Dividing Bacterium Ramlibacter tataouinensis TTB310 Genome Reveals a Well-Stocked Toolbox for Adaptation to a Desert Environment.</title>
        <authorList>
            <person name="De Luca G."/>
            <person name="Barakat M."/>
            <person name="Ortet P."/>
            <person name="Fochesato S."/>
            <person name="Jourlin-Castelli C."/>
            <person name="Ansaldi M."/>
            <person name="Py B."/>
            <person name="Fichant G."/>
            <person name="Coutinho P.M."/>
            <person name="Voulhoux R."/>
            <person name="Bastien O."/>
            <person name="Marechal E."/>
            <person name="Henrissat B."/>
            <person name="Quentin Y."/>
            <person name="Noirot P."/>
            <person name="Filloux A."/>
            <person name="Mejean V."/>
            <person name="Dubow M.S."/>
            <person name="Barras F."/>
            <person name="Barbe V."/>
            <person name="Weissenbach J."/>
            <person name="Mihalcescu I."/>
            <person name="Vermeglio A."/>
            <person name="Achouak W."/>
            <person name="Heulin T."/>
        </authorList>
    </citation>
    <scope>NUCLEOTIDE SEQUENCE [LARGE SCALE GENOMIC DNA]</scope>
    <source>
        <strain evidence="3">ATCC BAA-407 / DSM 14655 / LMG 21543 / TTB310</strain>
    </source>
</reference>
<feature type="transmembrane region" description="Helical" evidence="1">
    <location>
        <begin position="147"/>
        <end position="175"/>
    </location>
</feature>
<name>F5XY01_RAMTT</name>
<keyword evidence="3" id="KW-1185">Reference proteome</keyword>
<dbReference type="RefSeq" id="WP_013902557.1">
    <property type="nucleotide sequence ID" value="NC_015677.1"/>
</dbReference>
<proteinExistence type="predicted"/>
<dbReference type="AlphaFoldDB" id="F5XY01"/>
<evidence type="ECO:0000313" key="3">
    <source>
        <dbReference type="Proteomes" id="UP000008385"/>
    </source>
</evidence>
<keyword evidence="1" id="KW-1133">Transmembrane helix</keyword>
<keyword evidence="1" id="KW-0472">Membrane</keyword>
<organism evidence="2 3">
    <name type="scientific">Ramlibacter tataouinensis (strain ATCC BAA-407 / DSM 14655 / LMG 21543 / TTB310)</name>
    <dbReference type="NCBI Taxonomy" id="365046"/>
    <lineage>
        <taxon>Bacteria</taxon>
        <taxon>Pseudomonadati</taxon>
        <taxon>Pseudomonadota</taxon>
        <taxon>Betaproteobacteria</taxon>
        <taxon>Burkholderiales</taxon>
        <taxon>Comamonadaceae</taxon>
        <taxon>Ramlibacter</taxon>
    </lineage>
</organism>
<dbReference type="STRING" id="365046.Rta_32150"/>
<dbReference type="KEGG" id="rta:Rta_32150"/>
<accession>F5XY01</accession>